<evidence type="ECO:0000313" key="7">
    <source>
        <dbReference type="Proteomes" id="UP000305546"/>
    </source>
</evidence>
<evidence type="ECO:0000256" key="3">
    <source>
        <dbReference type="ARBA" id="ARBA00023163"/>
    </source>
</evidence>
<dbReference type="SUPFAM" id="SSF46689">
    <property type="entry name" value="Homeodomain-like"/>
    <property type="match status" value="2"/>
</dbReference>
<dbReference type="PANTHER" id="PTHR46796">
    <property type="entry name" value="HTH-TYPE TRANSCRIPTIONAL ACTIVATOR RHAS-RELATED"/>
    <property type="match status" value="1"/>
</dbReference>
<sequence length="163" mass="17857">MPASPAIGGRESGVKDPRAARPGTASPASGRRRSAGQPAVAHLRRAKDWMDAHYGEPLDVERLAAVAGWSRSHFIRNFAAAYGETPKAYLTRRRIERAQDLLRSVNLTVTEVCLAVGFTSLGTFSRRFTELTGQTPSQYRAEHGAHAIPGCYLMMWTRPSTFG</sequence>
<dbReference type="Gene3D" id="1.10.10.60">
    <property type="entry name" value="Homeodomain-like"/>
    <property type="match status" value="2"/>
</dbReference>
<dbReference type="InterPro" id="IPR050204">
    <property type="entry name" value="AraC_XylS_family_regulators"/>
</dbReference>
<dbReference type="InterPro" id="IPR018062">
    <property type="entry name" value="HTH_AraC-typ_CS"/>
</dbReference>
<evidence type="ECO:0000313" key="6">
    <source>
        <dbReference type="EMBL" id="TNC25357.1"/>
    </source>
</evidence>
<dbReference type="EMBL" id="VDFW01000011">
    <property type="protein sequence ID" value="TNC25357.1"/>
    <property type="molecule type" value="Genomic_DNA"/>
</dbReference>
<organism evidence="6 7">
    <name type="scientific">Amycolatopsis alkalitolerans</name>
    <dbReference type="NCBI Taxonomy" id="2547244"/>
    <lineage>
        <taxon>Bacteria</taxon>
        <taxon>Bacillati</taxon>
        <taxon>Actinomycetota</taxon>
        <taxon>Actinomycetes</taxon>
        <taxon>Pseudonocardiales</taxon>
        <taxon>Pseudonocardiaceae</taxon>
        <taxon>Amycolatopsis</taxon>
    </lineage>
</organism>
<dbReference type="SMART" id="SM00342">
    <property type="entry name" value="HTH_ARAC"/>
    <property type="match status" value="1"/>
</dbReference>
<dbReference type="InterPro" id="IPR018060">
    <property type="entry name" value="HTH_AraC"/>
</dbReference>
<evidence type="ECO:0000259" key="5">
    <source>
        <dbReference type="PROSITE" id="PS01124"/>
    </source>
</evidence>
<dbReference type="InterPro" id="IPR009057">
    <property type="entry name" value="Homeodomain-like_sf"/>
</dbReference>
<dbReference type="PROSITE" id="PS00041">
    <property type="entry name" value="HTH_ARAC_FAMILY_1"/>
    <property type="match status" value="1"/>
</dbReference>
<dbReference type="GO" id="GO:0003700">
    <property type="term" value="F:DNA-binding transcription factor activity"/>
    <property type="evidence" value="ECO:0007669"/>
    <property type="project" value="InterPro"/>
</dbReference>
<evidence type="ECO:0000256" key="1">
    <source>
        <dbReference type="ARBA" id="ARBA00023015"/>
    </source>
</evidence>
<gene>
    <name evidence="6" type="ORF">FG385_14765</name>
</gene>
<dbReference type="GO" id="GO:0043565">
    <property type="term" value="F:sequence-specific DNA binding"/>
    <property type="evidence" value="ECO:0007669"/>
    <property type="project" value="InterPro"/>
</dbReference>
<dbReference type="AlphaFoldDB" id="A0A5C4M2I9"/>
<reference evidence="6 7" key="1">
    <citation type="submission" date="2019-06" db="EMBL/GenBank/DDBJ databases">
        <title>Amycolatopsis alkalitolerans sp. nov., isolated from Gastrodia elata Blume.</title>
        <authorList>
            <person name="Narsing Rao M.P."/>
            <person name="Li W.J."/>
        </authorList>
    </citation>
    <scope>NUCLEOTIDE SEQUENCE [LARGE SCALE GENOMIC DNA]</scope>
    <source>
        <strain evidence="6 7">SYSUP0005</strain>
    </source>
</reference>
<feature type="region of interest" description="Disordered" evidence="4">
    <location>
        <begin position="1"/>
        <end position="39"/>
    </location>
</feature>
<comment type="caution">
    <text evidence="6">The sequence shown here is derived from an EMBL/GenBank/DDBJ whole genome shotgun (WGS) entry which is preliminary data.</text>
</comment>
<protein>
    <submittedName>
        <fullName evidence="6">Helix-turn-helix transcriptional regulator</fullName>
    </submittedName>
</protein>
<keyword evidence="1" id="KW-0805">Transcription regulation</keyword>
<proteinExistence type="predicted"/>
<evidence type="ECO:0000256" key="2">
    <source>
        <dbReference type="ARBA" id="ARBA00023125"/>
    </source>
</evidence>
<keyword evidence="7" id="KW-1185">Reference proteome</keyword>
<keyword evidence="3" id="KW-0804">Transcription</keyword>
<dbReference type="Pfam" id="PF12833">
    <property type="entry name" value="HTH_18"/>
    <property type="match status" value="1"/>
</dbReference>
<dbReference type="PRINTS" id="PR00032">
    <property type="entry name" value="HTHARAC"/>
</dbReference>
<evidence type="ECO:0000256" key="4">
    <source>
        <dbReference type="SAM" id="MobiDB-lite"/>
    </source>
</evidence>
<dbReference type="InterPro" id="IPR020449">
    <property type="entry name" value="Tscrpt_reg_AraC-type_HTH"/>
</dbReference>
<dbReference type="PROSITE" id="PS01124">
    <property type="entry name" value="HTH_ARAC_FAMILY_2"/>
    <property type="match status" value="1"/>
</dbReference>
<accession>A0A5C4M2I9</accession>
<keyword evidence="2" id="KW-0238">DNA-binding</keyword>
<feature type="domain" description="HTH araC/xylS-type" evidence="5">
    <location>
        <begin position="44"/>
        <end position="142"/>
    </location>
</feature>
<dbReference type="OrthoDB" id="2060755at2"/>
<dbReference type="PANTHER" id="PTHR46796:SF14">
    <property type="entry name" value="TRANSCRIPTIONAL REGULATORY PROTEIN"/>
    <property type="match status" value="1"/>
</dbReference>
<name>A0A5C4M2I9_9PSEU</name>
<dbReference type="Proteomes" id="UP000305546">
    <property type="component" value="Unassembled WGS sequence"/>
</dbReference>